<dbReference type="GO" id="GO:0006620">
    <property type="term" value="P:post-translational protein targeting to endoplasmic reticulum membrane"/>
    <property type="evidence" value="ECO:0007669"/>
    <property type="project" value="TreeGrafter"/>
</dbReference>
<dbReference type="RefSeq" id="WP_064463362.1">
    <property type="nucleotide sequence ID" value="NZ_CP010969.1"/>
</dbReference>
<dbReference type="Gene3D" id="1.25.40.10">
    <property type="entry name" value="Tetratricopeptide repeat domain"/>
    <property type="match status" value="1"/>
</dbReference>
<dbReference type="EMBL" id="CP098324">
    <property type="protein sequence ID" value="URW77970.1"/>
    <property type="molecule type" value="Genomic_DNA"/>
</dbReference>
<name>A0A9N7BRQ2_RICCR</name>
<dbReference type="SUPFAM" id="SSF48452">
    <property type="entry name" value="TPR-like"/>
    <property type="match status" value="1"/>
</dbReference>
<keyword evidence="1" id="KW-0677">Repeat</keyword>
<proteinExistence type="predicted"/>
<dbReference type="PROSITE" id="PS50005">
    <property type="entry name" value="TPR"/>
    <property type="match status" value="2"/>
</dbReference>
<evidence type="ECO:0000313" key="5">
    <source>
        <dbReference type="EMBL" id="URW77970.1"/>
    </source>
</evidence>
<gene>
    <name evidence="5" type="ORF">NBT09_00975</name>
    <name evidence="4" type="ORF">UQ52_01995</name>
</gene>
<dbReference type="InterPro" id="IPR019734">
    <property type="entry name" value="TPR_rpt"/>
</dbReference>
<keyword evidence="7" id="KW-1185">Reference proteome</keyword>
<dbReference type="Proteomes" id="UP001056268">
    <property type="component" value="Chromosome"/>
</dbReference>
<evidence type="ECO:0000256" key="1">
    <source>
        <dbReference type="ARBA" id="ARBA00022737"/>
    </source>
</evidence>
<organism evidence="4 6">
    <name type="scientific">Rickettsia conorii subsp. raoultii</name>
    <dbReference type="NCBI Taxonomy" id="369822"/>
    <lineage>
        <taxon>Bacteria</taxon>
        <taxon>Pseudomonadati</taxon>
        <taxon>Pseudomonadota</taxon>
        <taxon>Alphaproteobacteria</taxon>
        <taxon>Rickettsiales</taxon>
        <taxon>Rickettsiaceae</taxon>
        <taxon>Rickettsieae</taxon>
        <taxon>Rickettsia</taxon>
        <taxon>spotted fever group</taxon>
    </lineage>
</organism>
<dbReference type="Proteomes" id="UP000077462">
    <property type="component" value="Chromosome"/>
</dbReference>
<dbReference type="PROSITE" id="PS50293">
    <property type="entry name" value="TPR_REGION"/>
    <property type="match status" value="1"/>
</dbReference>
<protein>
    <submittedName>
        <fullName evidence="5">Tetratricopeptide repeat protein</fullName>
    </submittedName>
</protein>
<dbReference type="InterPro" id="IPR047150">
    <property type="entry name" value="SGT"/>
</dbReference>
<reference evidence="4 6" key="1">
    <citation type="journal article" date="2016" name="Genome Announc.">
        <title>Genome Sequence of the Tick-Borne Pathogen Rickettsia raoultii.</title>
        <authorList>
            <person name="El Karkouri K."/>
            <person name="Mediannikov O."/>
            <person name="Robert C."/>
            <person name="Raoult D."/>
            <person name="Fournier P.E."/>
        </authorList>
    </citation>
    <scope>NUCLEOTIDE SEQUENCE [LARGE SCALE GENOMIC DNA]</scope>
    <source>
        <strain evidence="4 6">Khabarovsk</strain>
    </source>
</reference>
<dbReference type="PANTHER" id="PTHR45831:SF2">
    <property type="entry name" value="LD24721P"/>
    <property type="match status" value="1"/>
</dbReference>
<keyword evidence="2 3" id="KW-0802">TPR repeat</keyword>
<sequence length="114" mass="13335">MQNYRQYLILSLILIFIQINPALALEDKRDSSVYYYNKGTNLAILGKYELAIEFFNKAIKLNPKFSKIYNNKGLTLEKLGQYRLVLDAYNKALELDSINSEIQNNQKRLLKLIK</sequence>
<evidence type="ECO:0000313" key="4">
    <source>
        <dbReference type="EMBL" id="AJQ51650.1"/>
    </source>
</evidence>
<dbReference type="EMBL" id="CP010969">
    <property type="protein sequence ID" value="AJQ51650.1"/>
    <property type="molecule type" value="Genomic_DNA"/>
</dbReference>
<dbReference type="SMART" id="SM00028">
    <property type="entry name" value="TPR"/>
    <property type="match status" value="2"/>
</dbReference>
<accession>A0A9N7BRQ2</accession>
<dbReference type="GO" id="GO:0072380">
    <property type="term" value="C:TRC complex"/>
    <property type="evidence" value="ECO:0007669"/>
    <property type="project" value="TreeGrafter"/>
</dbReference>
<dbReference type="GO" id="GO:0060090">
    <property type="term" value="F:molecular adaptor activity"/>
    <property type="evidence" value="ECO:0007669"/>
    <property type="project" value="TreeGrafter"/>
</dbReference>
<evidence type="ECO:0000313" key="7">
    <source>
        <dbReference type="Proteomes" id="UP001056268"/>
    </source>
</evidence>
<dbReference type="InterPro" id="IPR011990">
    <property type="entry name" value="TPR-like_helical_dom_sf"/>
</dbReference>
<feature type="repeat" description="TPR" evidence="3">
    <location>
        <begin position="66"/>
        <end position="99"/>
    </location>
</feature>
<evidence type="ECO:0000256" key="2">
    <source>
        <dbReference type="ARBA" id="ARBA00022803"/>
    </source>
</evidence>
<reference evidence="5" key="2">
    <citation type="submission" date="2022-05" db="EMBL/GenBank/DDBJ databases">
        <title>Tracking Rickettsia raoultii infection dynamics in vivo by bioorthogonal metabolic labeling.</title>
        <authorList>
            <person name="Zhu D.-Y."/>
            <person name="Jia N."/>
            <person name="Li C."/>
            <person name="Zhang M.-Z."/>
            <person name="Liu H.-B."/>
            <person name="Cao W.-C."/>
        </authorList>
    </citation>
    <scope>NUCLEOTIDE SEQUENCE</scope>
    <source>
        <strain evidence="5">BIME</strain>
    </source>
</reference>
<dbReference type="GO" id="GO:0016020">
    <property type="term" value="C:membrane"/>
    <property type="evidence" value="ECO:0007669"/>
    <property type="project" value="TreeGrafter"/>
</dbReference>
<evidence type="ECO:0000313" key="6">
    <source>
        <dbReference type="Proteomes" id="UP000077462"/>
    </source>
</evidence>
<dbReference type="PANTHER" id="PTHR45831">
    <property type="entry name" value="LD24721P"/>
    <property type="match status" value="1"/>
</dbReference>
<evidence type="ECO:0000256" key="3">
    <source>
        <dbReference type="PROSITE-ProRule" id="PRU00339"/>
    </source>
</evidence>
<feature type="repeat" description="TPR" evidence="3">
    <location>
        <begin position="32"/>
        <end position="65"/>
    </location>
</feature>
<dbReference type="Pfam" id="PF00515">
    <property type="entry name" value="TPR_1"/>
    <property type="match status" value="2"/>
</dbReference>
<dbReference type="AlphaFoldDB" id="A0A9N7BRQ2"/>